<reference evidence="2" key="1">
    <citation type="journal article" date="2019" name="Int. J. Syst. Evol. Microbiol.">
        <title>The Global Catalogue of Microorganisms (GCM) 10K type strain sequencing project: providing services to taxonomists for standard genome sequencing and annotation.</title>
        <authorList>
            <consortium name="The Broad Institute Genomics Platform"/>
            <consortium name="The Broad Institute Genome Sequencing Center for Infectious Disease"/>
            <person name="Wu L."/>
            <person name="Ma J."/>
        </authorList>
    </citation>
    <scope>NUCLEOTIDE SEQUENCE [LARGE SCALE GENOMIC DNA]</scope>
    <source>
        <strain evidence="2">KCTC 22228</strain>
    </source>
</reference>
<protein>
    <submittedName>
        <fullName evidence="1">Uncharacterized protein</fullName>
    </submittedName>
</protein>
<evidence type="ECO:0000313" key="1">
    <source>
        <dbReference type="EMBL" id="GGX82504.1"/>
    </source>
</evidence>
<evidence type="ECO:0000313" key="2">
    <source>
        <dbReference type="Proteomes" id="UP000653056"/>
    </source>
</evidence>
<comment type="caution">
    <text evidence="1">The sequence shown here is derived from an EMBL/GenBank/DDBJ whole genome shotgun (WGS) entry which is preliminary data.</text>
</comment>
<dbReference type="EMBL" id="BMXS01000002">
    <property type="protein sequence ID" value="GGX82504.1"/>
    <property type="molecule type" value="Genomic_DNA"/>
</dbReference>
<proteinExistence type="predicted"/>
<accession>A0ABQ2YFF5</accession>
<name>A0ABQ2YFF5_9GAMM</name>
<gene>
    <name evidence="1" type="ORF">GCM10007160_07380</name>
</gene>
<dbReference type="Proteomes" id="UP000653056">
    <property type="component" value="Unassembled WGS sequence"/>
</dbReference>
<sequence length="66" mass="7162">MARCGEKGKGKRNAGVPPCPWVAHRNQACFSRPVSGLTSVAGLENVTLTDNRLPMPEQAQWREGLS</sequence>
<organism evidence="1 2">
    <name type="scientific">Litchfieldella qijiaojingensis</name>
    <dbReference type="NCBI Taxonomy" id="980347"/>
    <lineage>
        <taxon>Bacteria</taxon>
        <taxon>Pseudomonadati</taxon>
        <taxon>Pseudomonadota</taxon>
        <taxon>Gammaproteobacteria</taxon>
        <taxon>Oceanospirillales</taxon>
        <taxon>Halomonadaceae</taxon>
        <taxon>Litchfieldella</taxon>
    </lineage>
</organism>
<keyword evidence="2" id="KW-1185">Reference proteome</keyword>